<keyword evidence="2" id="KW-1185">Reference proteome</keyword>
<dbReference type="InterPro" id="IPR003749">
    <property type="entry name" value="ThiS/MoaD-like"/>
</dbReference>
<gene>
    <name evidence="1" type="ORF">cpu_14360</name>
</gene>
<accession>A0A1L8CVI1</accession>
<dbReference type="EMBL" id="BDJK01000020">
    <property type="protein sequence ID" value="GAV22926.1"/>
    <property type="molecule type" value="Genomic_DNA"/>
</dbReference>
<dbReference type="SUPFAM" id="SSF54285">
    <property type="entry name" value="MoaD/ThiS"/>
    <property type="match status" value="1"/>
</dbReference>
<proteinExistence type="predicted"/>
<sequence>MVTVGKKKIEFKEGMTAAEALKIAGVEVDPLTLVIINGWVLTPGELNLYKLADGDEIKLMMVLAGG</sequence>
<evidence type="ECO:0000313" key="2">
    <source>
        <dbReference type="Proteomes" id="UP000187485"/>
    </source>
</evidence>
<dbReference type="RefSeq" id="WP_075859376.1">
    <property type="nucleotide sequence ID" value="NZ_BDJK01000020.1"/>
</dbReference>
<reference evidence="2" key="1">
    <citation type="submission" date="2016-12" db="EMBL/GenBank/DDBJ databases">
        <title>Draft Genome Sequences od Carboxydothermus pertinax and islandicus, Hydrogenogenic Carboxydotrophic Bacteria.</title>
        <authorList>
            <person name="Fukuyama Y."/>
            <person name="Ohmae K."/>
            <person name="Yoneda Y."/>
            <person name="Yoshida T."/>
            <person name="Sako Y."/>
        </authorList>
    </citation>
    <scope>NUCLEOTIDE SEQUENCE [LARGE SCALE GENOMIC DNA]</scope>
    <source>
        <strain evidence="2">Ug1</strain>
    </source>
</reference>
<dbReference type="AlphaFoldDB" id="A0A1L8CVI1"/>
<dbReference type="InterPro" id="IPR012675">
    <property type="entry name" value="Beta-grasp_dom_sf"/>
</dbReference>
<evidence type="ECO:0008006" key="3">
    <source>
        <dbReference type="Google" id="ProtNLM"/>
    </source>
</evidence>
<comment type="caution">
    <text evidence="1">The sequence shown here is derived from an EMBL/GenBank/DDBJ whole genome shotgun (WGS) entry which is preliminary data.</text>
</comment>
<protein>
    <recommendedName>
        <fullName evidence="3">Thiamine biosynthesis protein ThiS</fullName>
    </recommendedName>
</protein>
<dbReference type="Proteomes" id="UP000187485">
    <property type="component" value="Unassembled WGS sequence"/>
</dbReference>
<name>A0A1L8CVI1_9THEO</name>
<dbReference type="Gene3D" id="3.10.20.30">
    <property type="match status" value="1"/>
</dbReference>
<organism evidence="1 2">
    <name type="scientific">Carboxydothermus pertinax</name>
    <dbReference type="NCBI Taxonomy" id="870242"/>
    <lineage>
        <taxon>Bacteria</taxon>
        <taxon>Bacillati</taxon>
        <taxon>Bacillota</taxon>
        <taxon>Clostridia</taxon>
        <taxon>Thermoanaerobacterales</taxon>
        <taxon>Thermoanaerobacteraceae</taxon>
        <taxon>Carboxydothermus</taxon>
    </lineage>
</organism>
<dbReference type="STRING" id="870242.cpu_14360"/>
<evidence type="ECO:0000313" key="1">
    <source>
        <dbReference type="EMBL" id="GAV22926.1"/>
    </source>
</evidence>
<dbReference type="InterPro" id="IPR016155">
    <property type="entry name" value="Mopterin_synth/thiamin_S_b"/>
</dbReference>
<dbReference type="Pfam" id="PF02597">
    <property type="entry name" value="ThiS"/>
    <property type="match status" value="1"/>
</dbReference>